<organism evidence="3 4">
    <name type="scientific">Gossypium arboreum</name>
    <name type="common">Tree cotton</name>
    <name type="synonym">Gossypium nanking</name>
    <dbReference type="NCBI Taxonomy" id="29729"/>
    <lineage>
        <taxon>Eukaryota</taxon>
        <taxon>Viridiplantae</taxon>
        <taxon>Streptophyta</taxon>
        <taxon>Embryophyta</taxon>
        <taxon>Tracheophyta</taxon>
        <taxon>Spermatophyta</taxon>
        <taxon>Magnoliopsida</taxon>
        <taxon>eudicotyledons</taxon>
        <taxon>Gunneridae</taxon>
        <taxon>Pentapetalae</taxon>
        <taxon>rosids</taxon>
        <taxon>malvids</taxon>
        <taxon>Malvales</taxon>
        <taxon>Malvaceae</taxon>
        <taxon>Malvoideae</taxon>
        <taxon>Gossypium</taxon>
    </lineage>
</organism>
<dbReference type="CDD" id="cd23659">
    <property type="entry name" value="USP_At3g01520-like"/>
    <property type="match status" value="1"/>
</dbReference>
<name>A0ABR0QDI5_GOSAR</name>
<sequence>METVMEDEEYTYRDVFLPTLIPRIPAPALERGTVERRRGRDIVIAIDHGPNSKHAFDWALIHLVRLADTLYLVHAVSSVRSEIVYEASQALMEKLSVEAFQIAMVRTMARIVSGDAGKVICKEAERVKPAAVVMGTRGRSLIQSVFQGSVSDYCVHNCKSAPVIIVPGKDSGSTWTPKQNKLFEKALAQFDKDTPDRWQNVAKAVGGSKTAEEVKRHYEILIQDLEHIESGRIPIPKYKSSGGGGNGR</sequence>
<keyword evidence="4" id="KW-1185">Reference proteome</keyword>
<evidence type="ECO:0000313" key="4">
    <source>
        <dbReference type="Proteomes" id="UP001358586"/>
    </source>
</evidence>
<dbReference type="InterPro" id="IPR017884">
    <property type="entry name" value="SANT_dom"/>
</dbReference>
<dbReference type="PROSITE" id="PS50090">
    <property type="entry name" value="MYB_LIKE"/>
    <property type="match status" value="1"/>
</dbReference>
<dbReference type="Gene3D" id="1.10.10.60">
    <property type="entry name" value="Homeodomain-like"/>
    <property type="match status" value="1"/>
</dbReference>
<dbReference type="InterPro" id="IPR001005">
    <property type="entry name" value="SANT/Myb"/>
</dbReference>
<reference evidence="3 4" key="1">
    <citation type="submission" date="2023-03" db="EMBL/GenBank/DDBJ databases">
        <title>WGS of Gossypium arboreum.</title>
        <authorList>
            <person name="Yu D."/>
        </authorList>
    </citation>
    <scope>NUCLEOTIDE SEQUENCE [LARGE SCALE GENOMIC DNA]</scope>
    <source>
        <tissue evidence="3">Leaf</tissue>
    </source>
</reference>
<dbReference type="InterPro" id="IPR006016">
    <property type="entry name" value="UspA"/>
</dbReference>
<dbReference type="InterPro" id="IPR009057">
    <property type="entry name" value="Homeodomain-like_sf"/>
</dbReference>
<proteinExistence type="predicted"/>
<dbReference type="CDD" id="cd00167">
    <property type="entry name" value="SANT"/>
    <property type="match status" value="1"/>
</dbReference>
<feature type="domain" description="Myb-like" evidence="1">
    <location>
        <begin position="173"/>
        <end position="222"/>
    </location>
</feature>
<dbReference type="PANTHER" id="PTHR47583:SF1">
    <property type="entry name" value="ADENINE NUCLEOTIDE ALPHA HYDROLASES-LIKE SUPERFAMILY PROTEIN"/>
    <property type="match status" value="1"/>
</dbReference>
<dbReference type="Gene3D" id="3.40.50.12370">
    <property type="match status" value="1"/>
</dbReference>
<evidence type="ECO:0000259" key="1">
    <source>
        <dbReference type="PROSITE" id="PS50090"/>
    </source>
</evidence>
<dbReference type="PROSITE" id="PS51293">
    <property type="entry name" value="SANT"/>
    <property type="match status" value="1"/>
</dbReference>
<dbReference type="PANTHER" id="PTHR47583">
    <property type="entry name" value="ADENINE NUCLEOTIDE ALPHA HYDROLASES-LIKE SUPERFAMILY PROTEIN"/>
    <property type="match status" value="1"/>
</dbReference>
<dbReference type="SUPFAM" id="SSF46689">
    <property type="entry name" value="Homeodomain-like"/>
    <property type="match status" value="1"/>
</dbReference>
<evidence type="ECO:0000313" key="3">
    <source>
        <dbReference type="EMBL" id="KAK5837256.1"/>
    </source>
</evidence>
<dbReference type="SMART" id="SM00717">
    <property type="entry name" value="SANT"/>
    <property type="match status" value="1"/>
</dbReference>
<evidence type="ECO:0000259" key="2">
    <source>
        <dbReference type="PROSITE" id="PS51293"/>
    </source>
</evidence>
<protein>
    <submittedName>
        <fullName evidence="3">Uncharacterized protein</fullName>
    </submittedName>
</protein>
<dbReference type="Pfam" id="PF23082">
    <property type="entry name" value="Myb_DNA-binding_2"/>
    <property type="match status" value="1"/>
</dbReference>
<feature type="domain" description="SANT" evidence="2">
    <location>
        <begin position="170"/>
        <end position="218"/>
    </location>
</feature>
<gene>
    <name evidence="3" type="ORF">PVK06_013066</name>
</gene>
<dbReference type="SUPFAM" id="SSF52402">
    <property type="entry name" value="Adenine nucleotide alpha hydrolases-like"/>
    <property type="match status" value="1"/>
</dbReference>
<dbReference type="Pfam" id="PF00582">
    <property type="entry name" value="Usp"/>
    <property type="match status" value="1"/>
</dbReference>
<dbReference type="Proteomes" id="UP001358586">
    <property type="component" value="Chromosome 4"/>
</dbReference>
<dbReference type="EMBL" id="JARKNE010000004">
    <property type="protein sequence ID" value="KAK5837256.1"/>
    <property type="molecule type" value="Genomic_DNA"/>
</dbReference>
<accession>A0ABR0QDI5</accession>
<comment type="caution">
    <text evidence="3">The sequence shown here is derived from an EMBL/GenBank/DDBJ whole genome shotgun (WGS) entry which is preliminary data.</text>
</comment>